<keyword evidence="2" id="KW-1185">Reference proteome</keyword>
<name>D3FX42_ALKPO</name>
<protein>
    <submittedName>
        <fullName evidence="1">Uncharacterized protein</fullName>
    </submittedName>
</protein>
<gene>
    <name evidence="1" type="ordered locus">BpOF4_03655</name>
</gene>
<dbReference type="AlphaFoldDB" id="D3FX42"/>
<dbReference type="RefSeq" id="WP_012960074.1">
    <property type="nucleotide sequence ID" value="NC_013791.2"/>
</dbReference>
<evidence type="ECO:0000313" key="2">
    <source>
        <dbReference type="Proteomes" id="UP000001544"/>
    </source>
</evidence>
<dbReference type="STRING" id="398511.BpOF4_03655"/>
<dbReference type="KEGG" id="bpf:BpOF4_03655"/>
<organism evidence="1 2">
    <name type="scientific">Alkalihalophilus pseudofirmus (strain ATCC BAA-2126 / JCM 17055 / OF4)</name>
    <name type="common">Bacillus pseudofirmus</name>
    <dbReference type="NCBI Taxonomy" id="398511"/>
    <lineage>
        <taxon>Bacteria</taxon>
        <taxon>Bacillati</taxon>
        <taxon>Bacillota</taxon>
        <taxon>Bacilli</taxon>
        <taxon>Bacillales</taxon>
        <taxon>Bacillaceae</taxon>
        <taxon>Alkalihalophilus</taxon>
    </lineage>
</organism>
<proteinExistence type="predicted"/>
<dbReference type="Proteomes" id="UP000001544">
    <property type="component" value="Chromosome"/>
</dbReference>
<evidence type="ECO:0000313" key="1">
    <source>
        <dbReference type="EMBL" id="ADC48797.1"/>
    </source>
</evidence>
<accession>D3FX42</accession>
<dbReference type="HOGENOM" id="CLU_2380283_0_0_9"/>
<dbReference type="EMBL" id="CP001878">
    <property type="protein sequence ID" value="ADC48797.1"/>
    <property type="molecule type" value="Genomic_DNA"/>
</dbReference>
<dbReference type="eggNOG" id="ENOG5030D8S">
    <property type="taxonomic scope" value="Bacteria"/>
</dbReference>
<sequence>MLDGLQATTEQFIESRLEALLISKEYQVYADIIYRDLEEKLLDATQTLDDEARNLLIEDIRSNIFEQIFFQTKQAYRQGFSDSMTFMIDRLVKK</sequence>
<reference evidence="1 2" key="1">
    <citation type="journal article" date="2011" name="Environ. Microbiol.">
        <title>Genome of alkaliphilic Bacillus pseudofirmus OF4 reveals adaptations that support the ability to grow in an external pH range from 7.5 to 11.4.</title>
        <authorList>
            <person name="Janto B."/>
            <person name="Ahmed A."/>
            <person name="Ito M."/>
            <person name="Liu J."/>
            <person name="Hicks D.B."/>
            <person name="Pagni S."/>
            <person name="Fackelmayer O.J."/>
            <person name="Smith T.A."/>
            <person name="Earl J."/>
            <person name="Elbourne L.D."/>
            <person name="Hassan K."/>
            <person name="Paulsen I.T."/>
            <person name="Kolsto A.B."/>
            <person name="Tourasse N.J."/>
            <person name="Ehrlich G.D."/>
            <person name="Boissy R."/>
            <person name="Ivey D.M."/>
            <person name="Li G."/>
            <person name="Xue Y."/>
            <person name="Ma Y."/>
            <person name="Hu F.Z."/>
            <person name="Krulwich T.A."/>
        </authorList>
    </citation>
    <scope>NUCLEOTIDE SEQUENCE [LARGE SCALE GENOMIC DNA]</scope>
    <source>
        <strain evidence="2">ATCC BAA-2126 / JCM 17055 / OF4</strain>
    </source>
</reference>